<dbReference type="InterPro" id="IPR011059">
    <property type="entry name" value="Metal-dep_hydrolase_composite"/>
</dbReference>
<organism evidence="7 8">
    <name type="scientific">Paratractidigestivibacter faecalis</name>
    <dbReference type="NCBI Taxonomy" id="2292441"/>
    <lineage>
        <taxon>Bacteria</taxon>
        <taxon>Bacillati</taxon>
        <taxon>Actinomycetota</taxon>
        <taxon>Coriobacteriia</taxon>
        <taxon>Coriobacteriales</taxon>
        <taxon>Atopobiaceae</taxon>
        <taxon>Paratractidigestivibacter</taxon>
    </lineage>
</organism>
<dbReference type="SUPFAM" id="SSF51338">
    <property type="entry name" value="Composite domain of metallo-dependent hydrolases"/>
    <property type="match status" value="1"/>
</dbReference>
<evidence type="ECO:0000256" key="2">
    <source>
        <dbReference type="ARBA" id="ARBA00022723"/>
    </source>
</evidence>
<keyword evidence="4 5" id="KW-0119">Carbohydrate metabolism</keyword>
<evidence type="ECO:0000313" key="7">
    <source>
        <dbReference type="EMBL" id="MEQ2638071.1"/>
    </source>
</evidence>
<comment type="caution">
    <text evidence="7">The sequence shown here is derived from an EMBL/GenBank/DDBJ whole genome shotgun (WGS) entry which is preliminary data.</text>
</comment>
<dbReference type="GO" id="GO:0008448">
    <property type="term" value="F:N-acetylglucosamine-6-phosphate deacetylase activity"/>
    <property type="evidence" value="ECO:0007669"/>
    <property type="project" value="UniProtKB-EC"/>
</dbReference>
<dbReference type="RefSeq" id="WP_349182681.1">
    <property type="nucleotide sequence ID" value="NZ_JBBNGS010000012.1"/>
</dbReference>
<proteinExistence type="inferred from homology"/>
<protein>
    <submittedName>
        <fullName evidence="7">N-acetylglucosamine-6-phosphate deacetylase</fullName>
        <ecNumber evidence="7">3.5.1.25</ecNumber>
    </submittedName>
</protein>
<dbReference type="PANTHER" id="PTHR11113">
    <property type="entry name" value="N-ACETYLGLUCOSAMINE-6-PHOSPHATE DEACETYLASE"/>
    <property type="match status" value="1"/>
</dbReference>
<feature type="domain" description="Amidohydrolase-related" evidence="6">
    <location>
        <begin position="51"/>
        <end position="383"/>
    </location>
</feature>
<dbReference type="PIRSF" id="PIRSF038994">
    <property type="entry name" value="NagA"/>
    <property type="match status" value="1"/>
</dbReference>
<accession>A0ABV1IJ36</accession>
<evidence type="ECO:0000313" key="8">
    <source>
        <dbReference type="Proteomes" id="UP001478817"/>
    </source>
</evidence>
<dbReference type="SUPFAM" id="SSF51556">
    <property type="entry name" value="Metallo-dependent hydrolases"/>
    <property type="match status" value="1"/>
</dbReference>
<keyword evidence="8" id="KW-1185">Reference proteome</keyword>
<comment type="similarity">
    <text evidence="1 5">Belongs to the metallo-dependent hydrolases superfamily. NagA family.</text>
</comment>
<evidence type="ECO:0000256" key="1">
    <source>
        <dbReference type="ARBA" id="ARBA00010716"/>
    </source>
</evidence>
<dbReference type="InterPro" id="IPR003764">
    <property type="entry name" value="GlcNAc_6-P_deAcase"/>
</dbReference>
<dbReference type="PANTHER" id="PTHR11113:SF14">
    <property type="entry name" value="N-ACETYLGLUCOSAMINE-6-PHOSPHATE DEACETYLASE"/>
    <property type="match status" value="1"/>
</dbReference>
<evidence type="ECO:0000256" key="5">
    <source>
        <dbReference type="PIRNR" id="PIRNR038994"/>
    </source>
</evidence>
<dbReference type="Proteomes" id="UP001478817">
    <property type="component" value="Unassembled WGS sequence"/>
</dbReference>
<evidence type="ECO:0000256" key="4">
    <source>
        <dbReference type="ARBA" id="ARBA00023277"/>
    </source>
</evidence>
<dbReference type="NCBIfam" id="TIGR00221">
    <property type="entry name" value="nagA"/>
    <property type="match status" value="1"/>
</dbReference>
<dbReference type="InterPro" id="IPR032466">
    <property type="entry name" value="Metal_Hydrolase"/>
</dbReference>
<gene>
    <name evidence="7" type="primary">nagA</name>
    <name evidence="7" type="ORF">AAAT05_06940</name>
</gene>
<dbReference type="InterPro" id="IPR006680">
    <property type="entry name" value="Amidohydro-rel"/>
</dbReference>
<name>A0ABV1IJ36_9ACTN</name>
<sequence length="385" mass="40444">MGTYAIKAEKFVLPGALMGPGYLTVADGAFGAYSDEAPAGAEVLDLSGKWVAPGFVDTHIHGFYNHATTDCDAEGINISSAELARRGTTSWLPTTFTESPEHIRAACAAIAQADEERGPEFAGAHVQGIYLEGPFFTQKHVGAQNPEYLIDPSVELFEDWQEAAGGRIRKSALAPEHDGSVGYVSALAAKGVVTCIGHSDATYDQALAAVNAGSTCFVHTYNGMRGLHHREPGIVGCAMTTPQTYAELICDGHHVMPAAINALVRAKGWDHVVLITDALGCAGMPEGEYMSGGLPVVMRDGACYLRDEGNLAGSVATMAEVVKNVYDWGIVTAEQAIRMGTEVPARSAGIDAVCGSIKPGRAADFVALEPDLTLAATYLAGELVK</sequence>
<dbReference type="EC" id="3.5.1.25" evidence="7"/>
<dbReference type="EMBL" id="JBBNGS010000012">
    <property type="protein sequence ID" value="MEQ2638071.1"/>
    <property type="molecule type" value="Genomic_DNA"/>
</dbReference>
<keyword evidence="2" id="KW-0479">Metal-binding</keyword>
<dbReference type="Gene3D" id="2.30.40.10">
    <property type="entry name" value="Urease, subunit C, domain 1"/>
    <property type="match status" value="1"/>
</dbReference>
<dbReference type="CDD" id="cd00854">
    <property type="entry name" value="NagA"/>
    <property type="match status" value="1"/>
</dbReference>
<evidence type="ECO:0000259" key="6">
    <source>
        <dbReference type="Pfam" id="PF01979"/>
    </source>
</evidence>
<evidence type="ECO:0000256" key="3">
    <source>
        <dbReference type="ARBA" id="ARBA00022801"/>
    </source>
</evidence>
<dbReference type="Pfam" id="PF01979">
    <property type="entry name" value="Amidohydro_1"/>
    <property type="match status" value="1"/>
</dbReference>
<dbReference type="Gene3D" id="3.20.20.140">
    <property type="entry name" value="Metal-dependent hydrolases"/>
    <property type="match status" value="1"/>
</dbReference>
<reference evidence="7 8" key="1">
    <citation type="submission" date="2024-04" db="EMBL/GenBank/DDBJ databases">
        <title>Human intestinal bacterial collection.</title>
        <authorList>
            <person name="Pauvert C."/>
            <person name="Hitch T.C.A."/>
            <person name="Clavel T."/>
        </authorList>
    </citation>
    <scope>NUCLEOTIDE SEQUENCE [LARGE SCALE GENOMIC DNA]</scope>
    <source>
        <strain evidence="7 8">CLA-AA-H197</strain>
    </source>
</reference>
<keyword evidence="3 5" id="KW-0378">Hydrolase</keyword>